<evidence type="ECO:0000313" key="3">
    <source>
        <dbReference type="Proteomes" id="UP001528823"/>
    </source>
</evidence>
<accession>A0ABT5UFT0</accession>
<dbReference type="EMBL" id="JAPMOU010000055">
    <property type="protein sequence ID" value="MDE1465203.1"/>
    <property type="molecule type" value="Genomic_DNA"/>
</dbReference>
<organism evidence="2 3">
    <name type="scientific">Spartinivicinus poritis</name>
    <dbReference type="NCBI Taxonomy" id="2994640"/>
    <lineage>
        <taxon>Bacteria</taxon>
        <taxon>Pseudomonadati</taxon>
        <taxon>Pseudomonadota</taxon>
        <taxon>Gammaproteobacteria</taxon>
        <taxon>Oceanospirillales</taxon>
        <taxon>Zooshikellaceae</taxon>
        <taxon>Spartinivicinus</taxon>
    </lineage>
</organism>
<dbReference type="PANTHER" id="PTHR38834:SF3">
    <property type="entry name" value="SOLUTE-BINDING PROTEIN FAMILY 3_N-TERMINAL DOMAIN-CONTAINING PROTEIN"/>
    <property type="match status" value="1"/>
</dbReference>
<dbReference type="Gene3D" id="3.40.190.10">
    <property type="entry name" value="Periplasmic binding protein-like II"/>
    <property type="match status" value="2"/>
</dbReference>
<feature type="domain" description="Solute-binding protein family 3/N-terminal" evidence="1">
    <location>
        <begin position="7"/>
        <end position="214"/>
    </location>
</feature>
<dbReference type="Proteomes" id="UP001528823">
    <property type="component" value="Unassembled WGS sequence"/>
</dbReference>
<dbReference type="Pfam" id="PF00497">
    <property type="entry name" value="SBP_bac_3"/>
    <property type="match status" value="1"/>
</dbReference>
<sequence>MQKVRFISEDFPPYNYITADGKVEGIAVDILVAASSLVNCHVQRSDVEILPWARGYKYALTEYNTALFSMSYSKERSKLFLWAGPFAKTKNALIKKKVNNIIINPDSPIHTFVIGAIRNDISHQLALAAGAKNHNFRFANHPDNLARMLFKDRIDMWAYNYITARWIFRKLKYTADEFEIAYLMSENDNFFAFNKDTDREAIQLLQQGIDQLKTMPGKFGASKIEEIIRNYL</sequence>
<comment type="caution">
    <text evidence="2">The sequence shown here is derived from an EMBL/GenBank/DDBJ whole genome shotgun (WGS) entry which is preliminary data.</text>
</comment>
<keyword evidence="3" id="KW-1185">Reference proteome</keyword>
<protein>
    <submittedName>
        <fullName evidence="2">Transporter substrate-binding domain-containing protein</fullName>
    </submittedName>
</protein>
<dbReference type="PANTHER" id="PTHR38834">
    <property type="entry name" value="PERIPLASMIC SUBSTRATE BINDING PROTEIN FAMILY 3"/>
    <property type="match status" value="1"/>
</dbReference>
<dbReference type="RefSeq" id="WP_274691514.1">
    <property type="nucleotide sequence ID" value="NZ_JAPMOU010000055.1"/>
</dbReference>
<proteinExistence type="predicted"/>
<gene>
    <name evidence="2" type="ORF">ORQ98_24880</name>
</gene>
<evidence type="ECO:0000259" key="1">
    <source>
        <dbReference type="Pfam" id="PF00497"/>
    </source>
</evidence>
<reference evidence="2 3" key="1">
    <citation type="submission" date="2022-11" db="EMBL/GenBank/DDBJ databases">
        <title>Spartinivicinus poritis sp. nov., isolated from scleractinian coral Porites lutea.</title>
        <authorList>
            <person name="Zhang G."/>
            <person name="Cai L."/>
            <person name="Wei Q."/>
        </authorList>
    </citation>
    <scope>NUCLEOTIDE SEQUENCE [LARGE SCALE GENOMIC DNA]</scope>
    <source>
        <strain evidence="2 3">A2-2</strain>
    </source>
</reference>
<dbReference type="InterPro" id="IPR001638">
    <property type="entry name" value="Solute-binding_3/MltF_N"/>
</dbReference>
<dbReference type="SUPFAM" id="SSF53850">
    <property type="entry name" value="Periplasmic binding protein-like II"/>
    <property type="match status" value="1"/>
</dbReference>
<evidence type="ECO:0000313" key="2">
    <source>
        <dbReference type="EMBL" id="MDE1465203.1"/>
    </source>
</evidence>
<name>A0ABT5UFT0_9GAMM</name>